<protein>
    <recommendedName>
        <fullName evidence="2">Alpha/beta hydrolase</fullName>
    </recommendedName>
</protein>
<proteinExistence type="predicted"/>
<dbReference type="EMBL" id="JAAIKC010000001">
    <property type="protein sequence ID" value="NEW05648.1"/>
    <property type="molecule type" value="Genomic_DNA"/>
</dbReference>
<name>A0A6G3ZUC9_9BACL</name>
<dbReference type="AlphaFoldDB" id="A0A6G3ZUC9"/>
<gene>
    <name evidence="1" type="ORF">GK047_06385</name>
</gene>
<dbReference type="RefSeq" id="WP_163942747.1">
    <property type="nucleotide sequence ID" value="NZ_JAAIKC010000001.1"/>
</dbReference>
<evidence type="ECO:0008006" key="2">
    <source>
        <dbReference type="Google" id="ProtNLM"/>
    </source>
</evidence>
<reference evidence="1" key="1">
    <citation type="submission" date="2020-02" db="EMBL/GenBank/DDBJ databases">
        <authorList>
            <person name="Shen X.-R."/>
            <person name="Zhang Y.-X."/>
        </authorList>
    </citation>
    <scope>NUCLEOTIDE SEQUENCE</scope>
    <source>
        <strain evidence="1">SYP-B3998</strain>
    </source>
</reference>
<dbReference type="InterPro" id="IPR029058">
    <property type="entry name" value="AB_hydrolase_fold"/>
</dbReference>
<comment type="caution">
    <text evidence="1">The sequence shown here is derived from an EMBL/GenBank/DDBJ whole genome shotgun (WGS) entry which is preliminary data.</text>
</comment>
<evidence type="ECO:0000313" key="1">
    <source>
        <dbReference type="EMBL" id="NEW05648.1"/>
    </source>
</evidence>
<sequence length="134" mass="15469">MLEIANEGKIALTFIIAVPQCPSGSFWNMERDAVTALIAEITTNRRVDSSRIYAIGYSLGRQISKAARLKMRLFGPFMGREMRTDDKYGNCSRTTWRRCKINCLADRGYDIMKETLSNPELYIWLTEQRSRYAL</sequence>
<dbReference type="Gene3D" id="3.40.50.1820">
    <property type="entry name" value="alpha/beta hydrolase"/>
    <property type="match status" value="1"/>
</dbReference>
<organism evidence="1">
    <name type="scientific">Paenibacillus sp. SYP-B3998</name>
    <dbReference type="NCBI Taxonomy" id="2678564"/>
    <lineage>
        <taxon>Bacteria</taxon>
        <taxon>Bacillati</taxon>
        <taxon>Bacillota</taxon>
        <taxon>Bacilli</taxon>
        <taxon>Bacillales</taxon>
        <taxon>Paenibacillaceae</taxon>
        <taxon>Paenibacillus</taxon>
    </lineage>
</organism>
<accession>A0A6G3ZUC9</accession>